<proteinExistence type="predicted"/>
<dbReference type="Proteomes" id="UP001174694">
    <property type="component" value="Unassembled WGS sequence"/>
</dbReference>
<evidence type="ECO:0000313" key="4">
    <source>
        <dbReference type="EMBL" id="KAJ9149962.1"/>
    </source>
</evidence>
<feature type="region of interest" description="Disordered" evidence="3">
    <location>
        <begin position="1"/>
        <end position="34"/>
    </location>
</feature>
<feature type="site" description="Cleavage; by autolysis" evidence="2">
    <location>
        <begin position="410"/>
        <end position="411"/>
    </location>
</feature>
<dbReference type="Gene3D" id="3.60.20.30">
    <property type="entry name" value="(Glycosyl)asparaginase"/>
    <property type="match status" value="1"/>
</dbReference>
<sequence length="592" mass="62817">MDSSPPDVSSSDDSEDGYFLGRLSPDPSRRGQGYDGAVDRILKRTNKSLAPRSGGAIFIHAGAGYHSVTNEKLHLEACAEAARAAMQFIKAGGSAVQAVEAAIRSLEDQEITNAGYGSNLAIDGTVECDATIIDHLGRSGACGAVPMIKNPISLAKIVQELSSQPLSLRRVPPNILVGEGAKVFAREHGMKLTPNERLVSKNAQDRFRRWNEDLKAADAKISASSSKTDVEASSQYEEDTNRPGQRRDHLSAILTGTWNEGQPDSPSGTKESVFNYSPTRQSRSLGRSPRTSSGAPNAADRNPLTSKDPRRSSTSPASRLSAKRLKSSHGFDNELRGATPVNSRAYTPVTSRSQVALAGSAHDGATTASQAVDDCRKDAHINGDLGSGPGGSNANMHLSGDHMDEDEISDTVGAIAIDLDGNMAAGSSSGGIGMKHRGRVGPAALVGIGTAVIPSDPMEEDFLSVAAVTSGTGEHMATTMASFKCAERLYFSKRRGLGSTEKDEDDEDAIMESFILEDFMDHPGVRCQSSPGAIGVMAVKQTRSACYLYFGHNTDSFALCSMSTKDKEPLLTMSRVGEVRRIARGARKIALD</sequence>
<keyword evidence="5" id="KW-1185">Reference proteome</keyword>
<dbReference type="AlphaFoldDB" id="A0AA38RXP3"/>
<feature type="compositionally biased region" description="Polar residues" evidence="3">
    <location>
        <begin position="254"/>
        <end position="295"/>
    </location>
</feature>
<dbReference type="InterPro" id="IPR000246">
    <property type="entry name" value="Peptidase_T2"/>
</dbReference>
<evidence type="ECO:0000256" key="1">
    <source>
        <dbReference type="PIRSR" id="PIRSR600246-1"/>
    </source>
</evidence>
<name>A0AA38RXP3_9PEZI</name>
<dbReference type="GO" id="GO:0005737">
    <property type="term" value="C:cytoplasm"/>
    <property type="evidence" value="ECO:0007669"/>
    <property type="project" value="TreeGrafter"/>
</dbReference>
<evidence type="ECO:0000313" key="5">
    <source>
        <dbReference type="Proteomes" id="UP001174694"/>
    </source>
</evidence>
<dbReference type="EMBL" id="JANBVO010000009">
    <property type="protein sequence ID" value="KAJ9149962.1"/>
    <property type="molecule type" value="Genomic_DNA"/>
</dbReference>
<feature type="region of interest" description="Disordered" evidence="3">
    <location>
        <begin position="379"/>
        <end position="404"/>
    </location>
</feature>
<evidence type="ECO:0000256" key="3">
    <source>
        <dbReference type="SAM" id="MobiDB-lite"/>
    </source>
</evidence>
<dbReference type="InterPro" id="IPR029055">
    <property type="entry name" value="Ntn_hydrolases_N"/>
</dbReference>
<feature type="active site" description="Nucleophile" evidence="1">
    <location>
        <position position="411"/>
    </location>
</feature>
<dbReference type="PANTHER" id="PTHR10188:SF8">
    <property type="entry name" value="THREONINE ASPARTASE 1"/>
    <property type="match status" value="1"/>
</dbReference>
<accession>A0AA38RXP3</accession>
<protein>
    <submittedName>
        <fullName evidence="4">Threonine aspartase</fullName>
    </submittedName>
</protein>
<dbReference type="InterPro" id="IPR037464">
    <property type="entry name" value="Taspase1"/>
</dbReference>
<reference evidence="4" key="1">
    <citation type="submission" date="2022-07" db="EMBL/GenBank/DDBJ databases">
        <title>Fungi with potential for degradation of polypropylene.</title>
        <authorList>
            <person name="Gostincar C."/>
        </authorList>
    </citation>
    <scope>NUCLEOTIDE SEQUENCE</scope>
    <source>
        <strain evidence="4">EXF-13308</strain>
    </source>
</reference>
<feature type="region of interest" description="Disordered" evidence="3">
    <location>
        <begin position="218"/>
        <end position="347"/>
    </location>
</feature>
<comment type="caution">
    <text evidence="4">The sequence shown here is derived from an EMBL/GenBank/DDBJ whole genome shotgun (WGS) entry which is preliminary data.</text>
</comment>
<dbReference type="CDD" id="cd04514">
    <property type="entry name" value="Taspase1_like"/>
    <property type="match status" value="2"/>
</dbReference>
<dbReference type="GO" id="GO:0004298">
    <property type="term" value="F:threonine-type endopeptidase activity"/>
    <property type="evidence" value="ECO:0007669"/>
    <property type="project" value="InterPro"/>
</dbReference>
<feature type="compositionally biased region" description="Basic and acidic residues" evidence="3">
    <location>
        <begin position="239"/>
        <end position="250"/>
    </location>
</feature>
<dbReference type="GO" id="GO:0051604">
    <property type="term" value="P:protein maturation"/>
    <property type="evidence" value="ECO:0007669"/>
    <property type="project" value="TreeGrafter"/>
</dbReference>
<dbReference type="Pfam" id="PF01112">
    <property type="entry name" value="Asparaginase_2"/>
    <property type="match status" value="2"/>
</dbReference>
<dbReference type="FunFam" id="3.60.20.30:FF:000007">
    <property type="entry name" value="Similar to threonine aspartase"/>
    <property type="match status" value="1"/>
</dbReference>
<dbReference type="PANTHER" id="PTHR10188">
    <property type="entry name" value="L-ASPARAGINASE"/>
    <property type="match status" value="1"/>
</dbReference>
<gene>
    <name evidence="4" type="ORF">NKR23_g4048</name>
</gene>
<evidence type="ECO:0000256" key="2">
    <source>
        <dbReference type="PIRSR" id="PIRSR600246-3"/>
    </source>
</evidence>
<dbReference type="SUPFAM" id="SSF56235">
    <property type="entry name" value="N-terminal nucleophile aminohydrolases (Ntn hydrolases)"/>
    <property type="match status" value="1"/>
</dbReference>
<organism evidence="4 5">
    <name type="scientific">Pleurostoma richardsiae</name>
    <dbReference type="NCBI Taxonomy" id="41990"/>
    <lineage>
        <taxon>Eukaryota</taxon>
        <taxon>Fungi</taxon>
        <taxon>Dikarya</taxon>
        <taxon>Ascomycota</taxon>
        <taxon>Pezizomycotina</taxon>
        <taxon>Sordariomycetes</taxon>
        <taxon>Sordariomycetidae</taxon>
        <taxon>Calosphaeriales</taxon>
        <taxon>Pleurostomataceae</taxon>
        <taxon>Pleurostoma</taxon>
    </lineage>
</organism>